<comment type="caution">
    <text evidence="7">The sequence shown here is derived from an EMBL/GenBank/DDBJ whole genome shotgun (WGS) entry which is preliminary data.</text>
</comment>
<dbReference type="InterPro" id="IPR011032">
    <property type="entry name" value="GroES-like_sf"/>
</dbReference>
<proteinExistence type="inferred from homology"/>
<evidence type="ECO:0000256" key="4">
    <source>
        <dbReference type="RuleBase" id="RU361277"/>
    </source>
</evidence>
<dbReference type="Gene3D" id="3.90.180.10">
    <property type="entry name" value="Medium-chain alcohol dehydrogenases, catalytic domain"/>
    <property type="match status" value="2"/>
</dbReference>
<dbReference type="EMBL" id="QGGY01000011">
    <property type="protein sequence ID" value="PWJ73695.1"/>
    <property type="molecule type" value="Genomic_DNA"/>
</dbReference>
<dbReference type="SUPFAM" id="SSF50129">
    <property type="entry name" value="GroES-like"/>
    <property type="match status" value="1"/>
</dbReference>
<dbReference type="GO" id="GO:0016491">
    <property type="term" value="F:oxidoreductase activity"/>
    <property type="evidence" value="ECO:0007669"/>
    <property type="project" value="UniProtKB-KW"/>
</dbReference>
<dbReference type="InterPro" id="IPR050129">
    <property type="entry name" value="Zn_alcohol_dh"/>
</dbReference>
<feature type="domain" description="Alcohol dehydrogenase-like N-terminal" evidence="6">
    <location>
        <begin position="27"/>
        <end position="111"/>
    </location>
</feature>
<evidence type="ECO:0000256" key="2">
    <source>
        <dbReference type="ARBA" id="ARBA00022833"/>
    </source>
</evidence>
<sequence length="343" mass="37521">MRGLVIDGKGNIALKDDIPVPELSDYTAIVKTAACGICNGTDLKLREGHLNGFDTYPAVLGHESVGRVLRTGKKVISYKEGDLVLRSGLDDTYPLYHSLWGSFGEYGRVTDYQAMIRDGVTEADISNISQQVIPADIDPVDGVMVITLKEVCAAVKRLGVGPGDKVAVSGCGPVGLALVKFCKLAGASFVALSGHHDDRLATAKKLGADLAVNSKKENFAEVLKKKLPQKLDFYIDAVGRCVIISEALTLIKDDGIIGVYGIGLEEDRGIAWRNGPYNFKIHSVQWPVPEIEASVHDEVVRYIQDGKIDLKDFVTHRLPIEEYEKGFELIKSRKCLKVSLYYQ</sequence>
<dbReference type="SUPFAM" id="SSF51735">
    <property type="entry name" value="NAD(P)-binding Rossmann-fold domains"/>
    <property type="match status" value="1"/>
</dbReference>
<keyword evidence="1 4" id="KW-0479">Metal-binding</keyword>
<dbReference type="AlphaFoldDB" id="A0AB73T140"/>
<dbReference type="InterPro" id="IPR002328">
    <property type="entry name" value="ADH_Zn_CS"/>
</dbReference>
<keyword evidence="2 4" id="KW-0862">Zinc</keyword>
<keyword evidence="8" id="KW-1185">Reference proteome</keyword>
<evidence type="ECO:0000313" key="8">
    <source>
        <dbReference type="Proteomes" id="UP000245412"/>
    </source>
</evidence>
<gene>
    <name evidence="7" type="ORF">C7383_11125</name>
</gene>
<evidence type="ECO:0000259" key="5">
    <source>
        <dbReference type="Pfam" id="PF00107"/>
    </source>
</evidence>
<dbReference type="Proteomes" id="UP000245412">
    <property type="component" value="Unassembled WGS sequence"/>
</dbReference>
<comment type="similarity">
    <text evidence="4">Belongs to the zinc-containing alcohol dehydrogenase family.</text>
</comment>
<comment type="cofactor">
    <cofactor evidence="4">
        <name>Zn(2+)</name>
        <dbReference type="ChEBI" id="CHEBI:29105"/>
    </cofactor>
</comment>
<feature type="domain" description="Alcohol dehydrogenase-like C-terminal" evidence="5">
    <location>
        <begin position="173"/>
        <end position="266"/>
    </location>
</feature>
<dbReference type="GO" id="GO:0008270">
    <property type="term" value="F:zinc ion binding"/>
    <property type="evidence" value="ECO:0007669"/>
    <property type="project" value="InterPro"/>
</dbReference>
<dbReference type="Pfam" id="PF08240">
    <property type="entry name" value="ADH_N"/>
    <property type="match status" value="1"/>
</dbReference>
<dbReference type="RefSeq" id="WP_109747496.1">
    <property type="nucleotide sequence ID" value="NZ_JANKBI010000011.1"/>
</dbReference>
<protein>
    <submittedName>
        <fullName evidence="7">Threonine dehydrogenase-like Zn-dependent dehydrogenase</fullName>
    </submittedName>
</protein>
<accession>A0AB73T140</accession>
<dbReference type="PANTHER" id="PTHR43401">
    <property type="entry name" value="L-THREONINE 3-DEHYDROGENASE"/>
    <property type="match status" value="1"/>
</dbReference>
<name>A0AB73T140_9FIRM</name>
<dbReference type="Gene3D" id="3.40.50.720">
    <property type="entry name" value="NAD(P)-binding Rossmann-like Domain"/>
    <property type="match status" value="1"/>
</dbReference>
<dbReference type="InterPro" id="IPR013154">
    <property type="entry name" value="ADH-like_N"/>
</dbReference>
<reference evidence="7 8" key="1">
    <citation type="submission" date="2018-05" db="EMBL/GenBank/DDBJ databases">
        <authorList>
            <person name="Goeker M."/>
            <person name="Huntemann M."/>
            <person name="Clum A."/>
            <person name="Pillay M."/>
            <person name="Palaniappan K."/>
            <person name="Varghese N."/>
            <person name="Mikhailova N."/>
            <person name="Stamatis D."/>
            <person name="Reddy T."/>
            <person name="Daum C."/>
            <person name="Shapiro N."/>
            <person name="Ivanova N."/>
            <person name="Kyrpides N."/>
            <person name="Woyke T."/>
        </authorList>
    </citation>
    <scope>NUCLEOTIDE SEQUENCE [LARGE SCALE GENOMIC DNA]</scope>
    <source>
        <strain evidence="7 8">DSM 26524</strain>
    </source>
</reference>
<dbReference type="InterPro" id="IPR013149">
    <property type="entry name" value="ADH-like_C"/>
</dbReference>
<dbReference type="Pfam" id="PF00107">
    <property type="entry name" value="ADH_zinc_N"/>
    <property type="match status" value="1"/>
</dbReference>
<dbReference type="PROSITE" id="PS00059">
    <property type="entry name" value="ADH_ZINC"/>
    <property type="match status" value="1"/>
</dbReference>
<evidence type="ECO:0000256" key="3">
    <source>
        <dbReference type="ARBA" id="ARBA00023002"/>
    </source>
</evidence>
<organism evidence="7 8">
    <name type="scientific">Murimonas intestini</name>
    <dbReference type="NCBI Taxonomy" id="1337051"/>
    <lineage>
        <taxon>Bacteria</taxon>
        <taxon>Bacillati</taxon>
        <taxon>Bacillota</taxon>
        <taxon>Clostridia</taxon>
        <taxon>Lachnospirales</taxon>
        <taxon>Lachnospiraceae</taxon>
        <taxon>Murimonas</taxon>
    </lineage>
</organism>
<evidence type="ECO:0000313" key="7">
    <source>
        <dbReference type="EMBL" id="PWJ73695.1"/>
    </source>
</evidence>
<keyword evidence="3" id="KW-0560">Oxidoreductase</keyword>
<evidence type="ECO:0000256" key="1">
    <source>
        <dbReference type="ARBA" id="ARBA00022723"/>
    </source>
</evidence>
<dbReference type="InterPro" id="IPR036291">
    <property type="entry name" value="NAD(P)-bd_dom_sf"/>
</dbReference>
<evidence type="ECO:0000259" key="6">
    <source>
        <dbReference type="Pfam" id="PF08240"/>
    </source>
</evidence>
<dbReference type="PANTHER" id="PTHR43401:SF2">
    <property type="entry name" value="L-THREONINE 3-DEHYDROGENASE"/>
    <property type="match status" value="1"/>
</dbReference>